<protein>
    <submittedName>
        <fullName evidence="2">Uncharacterized protein</fullName>
    </submittedName>
</protein>
<keyword evidence="3" id="KW-1185">Reference proteome</keyword>
<name>A0A165P2D0_EXIGL</name>
<evidence type="ECO:0000313" key="3">
    <source>
        <dbReference type="Proteomes" id="UP000077266"/>
    </source>
</evidence>
<dbReference type="EMBL" id="KV425893">
    <property type="protein sequence ID" value="KZW01545.1"/>
    <property type="molecule type" value="Genomic_DNA"/>
</dbReference>
<dbReference type="InParanoid" id="A0A165P2D0"/>
<evidence type="ECO:0000256" key="1">
    <source>
        <dbReference type="SAM" id="MobiDB-lite"/>
    </source>
</evidence>
<organism evidence="2 3">
    <name type="scientific">Exidia glandulosa HHB12029</name>
    <dbReference type="NCBI Taxonomy" id="1314781"/>
    <lineage>
        <taxon>Eukaryota</taxon>
        <taxon>Fungi</taxon>
        <taxon>Dikarya</taxon>
        <taxon>Basidiomycota</taxon>
        <taxon>Agaricomycotina</taxon>
        <taxon>Agaricomycetes</taxon>
        <taxon>Auriculariales</taxon>
        <taxon>Exidiaceae</taxon>
        <taxon>Exidia</taxon>
    </lineage>
</organism>
<feature type="region of interest" description="Disordered" evidence="1">
    <location>
        <begin position="1"/>
        <end position="21"/>
    </location>
</feature>
<dbReference type="Proteomes" id="UP000077266">
    <property type="component" value="Unassembled WGS sequence"/>
</dbReference>
<gene>
    <name evidence="2" type="ORF">EXIGLDRAFT_65304</name>
</gene>
<accession>A0A165P2D0</accession>
<dbReference type="AlphaFoldDB" id="A0A165P2D0"/>
<evidence type="ECO:0000313" key="2">
    <source>
        <dbReference type="EMBL" id="KZW01545.1"/>
    </source>
</evidence>
<reference evidence="2 3" key="1">
    <citation type="journal article" date="2016" name="Mol. Biol. Evol.">
        <title>Comparative Genomics of Early-Diverging Mushroom-Forming Fungi Provides Insights into the Origins of Lignocellulose Decay Capabilities.</title>
        <authorList>
            <person name="Nagy L.G."/>
            <person name="Riley R."/>
            <person name="Tritt A."/>
            <person name="Adam C."/>
            <person name="Daum C."/>
            <person name="Floudas D."/>
            <person name="Sun H."/>
            <person name="Yadav J.S."/>
            <person name="Pangilinan J."/>
            <person name="Larsson K.H."/>
            <person name="Matsuura K."/>
            <person name="Barry K."/>
            <person name="Labutti K."/>
            <person name="Kuo R."/>
            <person name="Ohm R.A."/>
            <person name="Bhattacharya S.S."/>
            <person name="Shirouzu T."/>
            <person name="Yoshinaga Y."/>
            <person name="Martin F.M."/>
            <person name="Grigoriev I.V."/>
            <person name="Hibbett D.S."/>
        </authorList>
    </citation>
    <scope>NUCLEOTIDE SEQUENCE [LARGE SCALE GENOMIC DNA]</scope>
    <source>
        <strain evidence="2 3">HHB12029</strain>
    </source>
</reference>
<proteinExistence type="predicted"/>
<sequence length="101" mass="10976">MSCEGCSRRWRHHRPASAANSPRTSLINHAVPCARLLRSFIPLAVVFVCISSSPTHPTHLIPIVLHPPSRQILVAPTLLPSPPPPSPILSCRVNSKLAARI</sequence>